<evidence type="ECO:0000313" key="2">
    <source>
        <dbReference type="Proteomes" id="UP000014680"/>
    </source>
</evidence>
<evidence type="ECO:0000313" key="1">
    <source>
        <dbReference type="EMBL" id="ELP86839.1"/>
    </source>
</evidence>
<keyword evidence="2" id="KW-1185">Reference proteome</keyword>
<proteinExistence type="predicted"/>
<organism evidence="1 2">
    <name type="scientific">Entamoeba invadens IP1</name>
    <dbReference type="NCBI Taxonomy" id="370355"/>
    <lineage>
        <taxon>Eukaryota</taxon>
        <taxon>Amoebozoa</taxon>
        <taxon>Evosea</taxon>
        <taxon>Archamoebae</taxon>
        <taxon>Mastigamoebida</taxon>
        <taxon>Entamoebidae</taxon>
        <taxon>Entamoeba</taxon>
    </lineage>
</organism>
<dbReference type="InterPro" id="IPR043136">
    <property type="entry name" value="B30.2/SPRY_sf"/>
</dbReference>
<dbReference type="EMBL" id="KB206902">
    <property type="protein sequence ID" value="ELP86839.1"/>
    <property type="molecule type" value="Genomic_DNA"/>
</dbReference>
<gene>
    <name evidence="1" type="ORF">EIN_043770</name>
</gene>
<reference evidence="1 2" key="1">
    <citation type="submission" date="2012-10" db="EMBL/GenBank/DDBJ databases">
        <authorList>
            <person name="Zafar N."/>
            <person name="Inman J."/>
            <person name="Hall N."/>
            <person name="Lorenzi H."/>
            <person name="Caler E."/>
        </authorList>
    </citation>
    <scope>NUCLEOTIDE SEQUENCE [LARGE SCALE GENOMIC DNA]</scope>
    <source>
        <strain evidence="1 2">IP1</strain>
    </source>
</reference>
<protein>
    <recommendedName>
        <fullName evidence="3">B30.2/SPRY domain-containing protein</fullName>
    </recommendedName>
</protein>
<dbReference type="KEGG" id="eiv:EIN_043770"/>
<dbReference type="Proteomes" id="UP000014680">
    <property type="component" value="Unassembled WGS sequence"/>
</dbReference>
<dbReference type="VEuPathDB" id="AmoebaDB:EIN_043770"/>
<dbReference type="GeneID" id="14885861"/>
<dbReference type="AlphaFoldDB" id="A0A0A1TZ67"/>
<evidence type="ECO:0008006" key="3">
    <source>
        <dbReference type="Google" id="ProtNLM"/>
    </source>
</evidence>
<name>A0A0A1TZ67_ENTIV</name>
<sequence length="661" mass="74695">MVSRLEMVFLANVVLKLTNYIDIHNFILVSHNCYESVKSLKTTPKLSSAIDLSWFLSHFYLDTVDFDEVQIPVEKYISSVQCIRNPNFLEDAIAGKLTQSYADTIFPKVVSLSLLYPVYEKDDPCNNLIISNSKKFMSLRRLSGDLEQISLFLKNLTDNGEAIGTKYPNLIVIDSYLESTIVLNETTLNLLRSVELYLKKSYNEKVCYVVAEVPEDRSLIDFVKKGKFYCKNAGSVMCNKDDIFGVCGDFELSGEVERKGEDLKILNERIGANLDAASAFSLTHKYMSNTEYSLELPDSVREYNICVSSLPELVDANYFKYPINFNKIEVLKLVSVSNVSLEVTNALNCLELKSCDFCVFTNDEDSLIAIEEIFVEDSKHIRFLTHSEAIVENVHLFSDTEIDFNWSIKNTENVEIVESRNVGFVGGIFSASCIFHVERSTDTVIKNGEQIASYIKEVNVANFVIGNTGETKSCVLANKHFVCHSVDYLINNHFSCYNEVTENVRSFRPERIVLFTINNFNETSAKVPYFEVKEKGCMLSLGLYDTKGSALTNSTYPIHVGWENGSLGIHTDDWCLYGLDIGGEGENVNVAFDKFESCECVIGCGYNNTRKEVFFTLNGKIVKKIEIPWKNIGAAFAVQRLGTLFVNTGDQKFTFDIENYK</sequence>
<dbReference type="RefSeq" id="XP_004253610.1">
    <property type="nucleotide sequence ID" value="XM_004253562.1"/>
</dbReference>
<dbReference type="Gene3D" id="2.60.120.920">
    <property type="match status" value="1"/>
</dbReference>
<dbReference type="OrthoDB" id="26794at2759"/>
<accession>A0A0A1TZ67</accession>